<evidence type="ECO:0000256" key="4">
    <source>
        <dbReference type="ARBA" id="ARBA00023163"/>
    </source>
</evidence>
<dbReference type="EMBL" id="PDCK01000043">
    <property type="protein sequence ID" value="PRQ35705.1"/>
    <property type="molecule type" value="Genomic_DNA"/>
</dbReference>
<dbReference type="CDD" id="cd10017">
    <property type="entry name" value="B3_DNA"/>
    <property type="match status" value="1"/>
</dbReference>
<evidence type="ECO:0000313" key="8">
    <source>
        <dbReference type="EMBL" id="PRQ35705.1"/>
    </source>
</evidence>
<evidence type="ECO:0000256" key="2">
    <source>
        <dbReference type="ARBA" id="ARBA00023015"/>
    </source>
</evidence>
<dbReference type="Gramene" id="PRQ35705">
    <property type="protein sequence ID" value="PRQ35705"/>
    <property type="gene ID" value="RchiOBHm_Chr5g0082871"/>
</dbReference>
<keyword evidence="4" id="KW-0804">Transcription</keyword>
<proteinExistence type="predicted"/>
<dbReference type="GO" id="GO:0003677">
    <property type="term" value="F:DNA binding"/>
    <property type="evidence" value="ECO:0007669"/>
    <property type="project" value="UniProtKB-KW"/>
</dbReference>
<evidence type="ECO:0000256" key="5">
    <source>
        <dbReference type="ARBA" id="ARBA00023242"/>
    </source>
</evidence>
<dbReference type="Proteomes" id="UP000238479">
    <property type="component" value="Chromosome 5"/>
</dbReference>
<evidence type="ECO:0000256" key="1">
    <source>
        <dbReference type="ARBA" id="ARBA00004123"/>
    </source>
</evidence>
<evidence type="ECO:0000259" key="7">
    <source>
        <dbReference type="SMART" id="SM01019"/>
    </source>
</evidence>
<dbReference type="OMA" id="KMENDEW"/>
<keyword evidence="5" id="KW-0539">Nucleus</keyword>
<comment type="caution">
    <text evidence="8">The sequence shown here is derived from an EMBL/GenBank/DDBJ whole genome shotgun (WGS) entry which is preliminary data.</text>
</comment>
<name>A0A2P6QNG0_ROSCH</name>
<protein>
    <submittedName>
        <fullName evidence="8">Putative transcription factor B3-Domain family</fullName>
    </submittedName>
</protein>
<dbReference type="SUPFAM" id="SSF101936">
    <property type="entry name" value="DNA-binding pseudobarrel domain"/>
    <property type="match status" value="1"/>
</dbReference>
<feature type="domain" description="TF-B3" evidence="7">
    <location>
        <begin position="43"/>
        <end position="155"/>
    </location>
</feature>
<gene>
    <name evidence="8" type="ORF">RchiOBHm_Chr5g0082871</name>
</gene>
<dbReference type="InterPro" id="IPR015300">
    <property type="entry name" value="DNA-bd_pseudobarrel_sf"/>
</dbReference>
<dbReference type="GO" id="GO:0005634">
    <property type="term" value="C:nucleus"/>
    <property type="evidence" value="ECO:0007669"/>
    <property type="project" value="UniProtKB-SubCell"/>
</dbReference>
<sequence>MRENRVAERDDDESILRLTAGPSDHHHHQRPVVRRSDPAMFNIKKKLTPSDLGHLSRLLLPKDMVKSHILPNFDEDLVGRMESEVGLEVTVFDEDRQKEYELIFKYLKSSRSFVFNGKWTHDFVKLLNLNKDDEIGLYLDTIPSPKPKFHFSLLKLAGQADGCSCSSTRIE</sequence>
<evidence type="ECO:0000256" key="6">
    <source>
        <dbReference type="SAM" id="MobiDB-lite"/>
    </source>
</evidence>
<dbReference type="PANTHER" id="PTHR34269">
    <property type="entry name" value="TRANSCRIPTION FACTOR B3-DOMAIN FAMILY-RELATED"/>
    <property type="match status" value="1"/>
</dbReference>
<evidence type="ECO:0000256" key="3">
    <source>
        <dbReference type="ARBA" id="ARBA00023125"/>
    </source>
</evidence>
<dbReference type="InterPro" id="IPR003340">
    <property type="entry name" value="B3_DNA-bd"/>
</dbReference>
<dbReference type="PANTHER" id="PTHR34269:SF11">
    <property type="entry name" value="B3 DOMAIN PROTEIN"/>
    <property type="match status" value="1"/>
</dbReference>
<organism evidence="8 9">
    <name type="scientific">Rosa chinensis</name>
    <name type="common">China rose</name>
    <dbReference type="NCBI Taxonomy" id="74649"/>
    <lineage>
        <taxon>Eukaryota</taxon>
        <taxon>Viridiplantae</taxon>
        <taxon>Streptophyta</taxon>
        <taxon>Embryophyta</taxon>
        <taxon>Tracheophyta</taxon>
        <taxon>Spermatophyta</taxon>
        <taxon>Magnoliopsida</taxon>
        <taxon>eudicotyledons</taxon>
        <taxon>Gunneridae</taxon>
        <taxon>Pentapetalae</taxon>
        <taxon>rosids</taxon>
        <taxon>fabids</taxon>
        <taxon>Rosales</taxon>
        <taxon>Rosaceae</taxon>
        <taxon>Rosoideae</taxon>
        <taxon>Rosoideae incertae sedis</taxon>
        <taxon>Rosa</taxon>
    </lineage>
</organism>
<evidence type="ECO:0000313" key="9">
    <source>
        <dbReference type="Proteomes" id="UP000238479"/>
    </source>
</evidence>
<accession>A0A2P6QNG0</accession>
<keyword evidence="9" id="KW-1185">Reference proteome</keyword>
<dbReference type="Gene3D" id="2.40.330.10">
    <property type="entry name" value="DNA-binding pseudobarrel domain"/>
    <property type="match status" value="1"/>
</dbReference>
<feature type="region of interest" description="Disordered" evidence="6">
    <location>
        <begin position="1"/>
        <end position="32"/>
    </location>
</feature>
<comment type="subcellular location">
    <subcellularLocation>
        <location evidence="1">Nucleus</location>
    </subcellularLocation>
</comment>
<dbReference type="InterPro" id="IPR051442">
    <property type="entry name" value="B3_domain"/>
</dbReference>
<dbReference type="STRING" id="74649.A0A2P6QNG0"/>
<dbReference type="AlphaFoldDB" id="A0A2P6QNG0"/>
<keyword evidence="3" id="KW-0238">DNA-binding</keyword>
<keyword evidence="2" id="KW-0805">Transcription regulation</keyword>
<dbReference type="SMART" id="SM01019">
    <property type="entry name" value="B3"/>
    <property type="match status" value="1"/>
</dbReference>
<reference evidence="8 9" key="1">
    <citation type="journal article" date="2018" name="Nat. Genet.">
        <title>The Rosa genome provides new insights in the design of modern roses.</title>
        <authorList>
            <person name="Bendahmane M."/>
        </authorList>
    </citation>
    <scope>NUCLEOTIDE SEQUENCE [LARGE SCALE GENOMIC DNA]</scope>
    <source>
        <strain evidence="9">cv. Old Blush</strain>
    </source>
</reference>